<reference evidence="1 2" key="1">
    <citation type="submission" date="2024-01" db="EMBL/GenBank/DDBJ databases">
        <title>The genomes of 5 underutilized Papilionoideae crops provide insights into root nodulation and disease resistanc.</title>
        <authorList>
            <person name="Jiang F."/>
        </authorList>
    </citation>
    <scope>NUCLEOTIDE SEQUENCE [LARGE SCALE GENOMIC DNA]</scope>
    <source>
        <strain evidence="1">LVBAO_FW01</strain>
        <tissue evidence="1">Leaves</tissue>
    </source>
</reference>
<name>A0AAN9JZI5_CANGL</name>
<gene>
    <name evidence="1" type="ORF">VNO77_44760</name>
</gene>
<accession>A0AAN9JZI5</accession>
<sequence length="126" mass="14506">MNLELLDAICGFFFTSNGVSILVQTGFYGPLQQGCDSFRVVYFVVNRRRKKKTIEDVVRAKLSNISFGARGSSRRFELVRDKELHHLYKLNVSKGWSIFIQNHGHVMSSYKLTWLKICQLGNFNLA</sequence>
<dbReference type="Proteomes" id="UP001367508">
    <property type="component" value="Unassembled WGS sequence"/>
</dbReference>
<keyword evidence="2" id="KW-1185">Reference proteome</keyword>
<evidence type="ECO:0000313" key="2">
    <source>
        <dbReference type="Proteomes" id="UP001367508"/>
    </source>
</evidence>
<organism evidence="1 2">
    <name type="scientific">Canavalia gladiata</name>
    <name type="common">Sword bean</name>
    <name type="synonym">Dolichos gladiatus</name>
    <dbReference type="NCBI Taxonomy" id="3824"/>
    <lineage>
        <taxon>Eukaryota</taxon>
        <taxon>Viridiplantae</taxon>
        <taxon>Streptophyta</taxon>
        <taxon>Embryophyta</taxon>
        <taxon>Tracheophyta</taxon>
        <taxon>Spermatophyta</taxon>
        <taxon>Magnoliopsida</taxon>
        <taxon>eudicotyledons</taxon>
        <taxon>Gunneridae</taxon>
        <taxon>Pentapetalae</taxon>
        <taxon>rosids</taxon>
        <taxon>fabids</taxon>
        <taxon>Fabales</taxon>
        <taxon>Fabaceae</taxon>
        <taxon>Papilionoideae</taxon>
        <taxon>50 kb inversion clade</taxon>
        <taxon>NPAAA clade</taxon>
        <taxon>indigoferoid/millettioid clade</taxon>
        <taxon>Phaseoleae</taxon>
        <taxon>Canavalia</taxon>
    </lineage>
</organism>
<evidence type="ECO:0000313" key="1">
    <source>
        <dbReference type="EMBL" id="KAK7306802.1"/>
    </source>
</evidence>
<proteinExistence type="predicted"/>
<protein>
    <submittedName>
        <fullName evidence="1">Uncharacterized protein</fullName>
    </submittedName>
</protein>
<comment type="caution">
    <text evidence="1">The sequence shown here is derived from an EMBL/GenBank/DDBJ whole genome shotgun (WGS) entry which is preliminary data.</text>
</comment>
<dbReference type="EMBL" id="JAYMYQ010000011">
    <property type="protein sequence ID" value="KAK7306802.1"/>
    <property type="molecule type" value="Genomic_DNA"/>
</dbReference>
<dbReference type="AlphaFoldDB" id="A0AAN9JZI5"/>